<sequence>MSPPSYAQRGSPDYSAYKGRSSSSSSRSRSRSPEDSGKVTFITSFGGDEEKTAKVPAVSKTDGVKASTKNSTAVLSSSSKTRSVWLSFFSQA</sequence>
<comment type="caution">
    <text evidence="2">The sequence shown here is derived from an EMBL/GenBank/DDBJ whole genome shotgun (WGS) entry which is preliminary data.</text>
</comment>
<keyword evidence="3" id="KW-1185">Reference proteome</keyword>
<dbReference type="Proteomes" id="UP000230750">
    <property type="component" value="Unassembled WGS sequence"/>
</dbReference>
<dbReference type="OrthoDB" id="10070965at2759"/>
<dbReference type="EMBL" id="MRZV01000217">
    <property type="protein sequence ID" value="PIK55395.1"/>
    <property type="molecule type" value="Genomic_DNA"/>
</dbReference>
<organism evidence="2 3">
    <name type="scientific">Stichopus japonicus</name>
    <name type="common">Sea cucumber</name>
    <dbReference type="NCBI Taxonomy" id="307972"/>
    <lineage>
        <taxon>Eukaryota</taxon>
        <taxon>Metazoa</taxon>
        <taxon>Echinodermata</taxon>
        <taxon>Eleutherozoa</taxon>
        <taxon>Echinozoa</taxon>
        <taxon>Holothuroidea</taxon>
        <taxon>Aspidochirotacea</taxon>
        <taxon>Aspidochirotida</taxon>
        <taxon>Stichopodidae</taxon>
        <taxon>Apostichopus</taxon>
    </lineage>
</organism>
<reference evidence="2 3" key="1">
    <citation type="journal article" date="2017" name="PLoS Biol.">
        <title>The sea cucumber genome provides insights into morphological evolution and visceral regeneration.</title>
        <authorList>
            <person name="Zhang X."/>
            <person name="Sun L."/>
            <person name="Yuan J."/>
            <person name="Sun Y."/>
            <person name="Gao Y."/>
            <person name="Zhang L."/>
            <person name="Li S."/>
            <person name="Dai H."/>
            <person name="Hamel J.F."/>
            <person name="Liu C."/>
            <person name="Yu Y."/>
            <person name="Liu S."/>
            <person name="Lin W."/>
            <person name="Guo K."/>
            <person name="Jin S."/>
            <person name="Xu P."/>
            <person name="Storey K.B."/>
            <person name="Huan P."/>
            <person name="Zhang T."/>
            <person name="Zhou Y."/>
            <person name="Zhang J."/>
            <person name="Lin C."/>
            <person name="Li X."/>
            <person name="Xing L."/>
            <person name="Huo D."/>
            <person name="Sun M."/>
            <person name="Wang L."/>
            <person name="Mercier A."/>
            <person name="Li F."/>
            <person name="Yang H."/>
            <person name="Xiang J."/>
        </authorList>
    </citation>
    <scope>NUCLEOTIDE SEQUENCE [LARGE SCALE GENOMIC DNA]</scope>
    <source>
        <strain evidence="2">Shaxun</strain>
        <tissue evidence="2">Muscle</tissue>
    </source>
</reference>
<evidence type="ECO:0000256" key="1">
    <source>
        <dbReference type="SAM" id="MobiDB-lite"/>
    </source>
</evidence>
<name>A0A2G8L5C2_STIJA</name>
<protein>
    <submittedName>
        <fullName evidence="2">Uncharacterized protein</fullName>
    </submittedName>
</protein>
<proteinExistence type="predicted"/>
<dbReference type="AlphaFoldDB" id="A0A2G8L5C2"/>
<gene>
    <name evidence="2" type="ORF">BSL78_07711</name>
</gene>
<evidence type="ECO:0000313" key="3">
    <source>
        <dbReference type="Proteomes" id="UP000230750"/>
    </source>
</evidence>
<accession>A0A2G8L5C2</accession>
<evidence type="ECO:0000313" key="2">
    <source>
        <dbReference type="EMBL" id="PIK55395.1"/>
    </source>
</evidence>
<feature type="region of interest" description="Disordered" evidence="1">
    <location>
        <begin position="1"/>
        <end position="73"/>
    </location>
</feature>